<dbReference type="Proteomes" id="UP000243459">
    <property type="component" value="Chromosome 5"/>
</dbReference>
<feature type="region of interest" description="Disordered" evidence="1">
    <location>
        <begin position="22"/>
        <end position="64"/>
    </location>
</feature>
<evidence type="ECO:0000313" key="2">
    <source>
        <dbReference type="EMBL" id="ONK68754.1"/>
    </source>
</evidence>
<feature type="compositionally biased region" description="Basic and acidic residues" evidence="1">
    <location>
        <begin position="45"/>
        <end position="57"/>
    </location>
</feature>
<dbReference type="AlphaFoldDB" id="A0A5P1ESH6"/>
<feature type="compositionally biased region" description="Basic and acidic residues" evidence="1">
    <location>
        <begin position="150"/>
        <end position="159"/>
    </location>
</feature>
<feature type="compositionally biased region" description="Low complexity" evidence="1">
    <location>
        <begin position="31"/>
        <end position="41"/>
    </location>
</feature>
<dbReference type="EMBL" id="CM007385">
    <property type="protein sequence ID" value="ONK68754.1"/>
    <property type="molecule type" value="Genomic_DNA"/>
</dbReference>
<name>A0A5P1ESH6_ASPOF</name>
<gene>
    <name evidence="2" type="ORF">A4U43_C05F15600</name>
</gene>
<reference evidence="3" key="1">
    <citation type="journal article" date="2017" name="Nat. Commun.">
        <title>The asparagus genome sheds light on the origin and evolution of a young Y chromosome.</title>
        <authorList>
            <person name="Harkess A."/>
            <person name="Zhou J."/>
            <person name="Xu C."/>
            <person name="Bowers J.E."/>
            <person name="Van der Hulst R."/>
            <person name="Ayyampalayam S."/>
            <person name="Mercati F."/>
            <person name="Riccardi P."/>
            <person name="McKain M.R."/>
            <person name="Kakrana A."/>
            <person name="Tang H."/>
            <person name="Ray J."/>
            <person name="Groenendijk J."/>
            <person name="Arikit S."/>
            <person name="Mathioni S.M."/>
            <person name="Nakano M."/>
            <person name="Shan H."/>
            <person name="Telgmann-Rauber A."/>
            <person name="Kanno A."/>
            <person name="Yue Z."/>
            <person name="Chen H."/>
            <person name="Li W."/>
            <person name="Chen Y."/>
            <person name="Xu X."/>
            <person name="Zhang Y."/>
            <person name="Luo S."/>
            <person name="Chen H."/>
            <person name="Gao J."/>
            <person name="Mao Z."/>
            <person name="Pires J.C."/>
            <person name="Luo M."/>
            <person name="Kudrna D."/>
            <person name="Wing R.A."/>
            <person name="Meyers B.C."/>
            <person name="Yi K."/>
            <person name="Kong H."/>
            <person name="Lavrijsen P."/>
            <person name="Sunseri F."/>
            <person name="Falavigna A."/>
            <person name="Ye Y."/>
            <person name="Leebens-Mack J.H."/>
            <person name="Chen G."/>
        </authorList>
    </citation>
    <scope>NUCLEOTIDE SEQUENCE [LARGE SCALE GENOMIC DNA]</scope>
    <source>
        <strain evidence="3">cv. DH0086</strain>
    </source>
</reference>
<organism evidence="2 3">
    <name type="scientific">Asparagus officinalis</name>
    <name type="common">Garden asparagus</name>
    <dbReference type="NCBI Taxonomy" id="4686"/>
    <lineage>
        <taxon>Eukaryota</taxon>
        <taxon>Viridiplantae</taxon>
        <taxon>Streptophyta</taxon>
        <taxon>Embryophyta</taxon>
        <taxon>Tracheophyta</taxon>
        <taxon>Spermatophyta</taxon>
        <taxon>Magnoliopsida</taxon>
        <taxon>Liliopsida</taxon>
        <taxon>Asparagales</taxon>
        <taxon>Asparagaceae</taxon>
        <taxon>Asparagoideae</taxon>
        <taxon>Asparagus</taxon>
    </lineage>
</organism>
<proteinExistence type="predicted"/>
<sequence>MVDIGIENEVSQPDFTDINKESEDLLLGEVPPIEDLPPTDTTDIDTERESPRPEKIPPPDTDIFFEGEEAPLIMKINKRKRDAKVPVPFKRSRSRRRMEPSKYVVTPYTKGKKEKKKVKGEGEEAGCQRKTNFRGTGNYKSGGKGGRVGRGKENRITAC</sequence>
<accession>A0A5P1ESH6</accession>
<keyword evidence="3" id="KW-1185">Reference proteome</keyword>
<dbReference type="Gramene" id="ONK68754">
    <property type="protein sequence ID" value="ONK68754"/>
    <property type="gene ID" value="A4U43_C05F15600"/>
</dbReference>
<evidence type="ECO:0000313" key="3">
    <source>
        <dbReference type="Proteomes" id="UP000243459"/>
    </source>
</evidence>
<evidence type="ECO:0000256" key="1">
    <source>
        <dbReference type="SAM" id="MobiDB-lite"/>
    </source>
</evidence>
<protein>
    <submittedName>
        <fullName evidence="2">Uncharacterized protein</fullName>
    </submittedName>
</protein>
<feature type="region of interest" description="Disordered" evidence="1">
    <location>
        <begin position="81"/>
        <end position="159"/>
    </location>
</feature>